<dbReference type="AlphaFoldDB" id="A0AAW1QPA2"/>
<protein>
    <submittedName>
        <fullName evidence="3">Uncharacterized protein</fullName>
    </submittedName>
</protein>
<feature type="compositionally biased region" description="Low complexity" evidence="2">
    <location>
        <begin position="283"/>
        <end position="293"/>
    </location>
</feature>
<feature type="region of interest" description="Disordered" evidence="2">
    <location>
        <begin position="201"/>
        <end position="356"/>
    </location>
</feature>
<gene>
    <name evidence="3" type="ORF">WJX72_001267</name>
</gene>
<dbReference type="InterPro" id="IPR039190">
    <property type="entry name" value="TTC14"/>
</dbReference>
<dbReference type="Proteomes" id="UP001489004">
    <property type="component" value="Unassembled WGS sequence"/>
</dbReference>
<comment type="caution">
    <text evidence="3">The sequence shown here is derived from an EMBL/GenBank/DDBJ whole genome shotgun (WGS) entry which is preliminary data.</text>
</comment>
<dbReference type="SUPFAM" id="SSF48452">
    <property type="entry name" value="TPR-like"/>
    <property type="match status" value="1"/>
</dbReference>
<keyword evidence="4" id="KW-1185">Reference proteome</keyword>
<evidence type="ECO:0000256" key="2">
    <source>
        <dbReference type="SAM" id="MobiDB-lite"/>
    </source>
</evidence>
<dbReference type="PANTHER" id="PTHR23184:SF9">
    <property type="entry name" value="TETRATRICOPEPTIDE REPEAT PROTEIN 14"/>
    <property type="match status" value="1"/>
</dbReference>
<feature type="compositionally biased region" description="Low complexity" evidence="2">
    <location>
        <begin position="257"/>
        <end position="274"/>
    </location>
</feature>
<proteinExistence type="predicted"/>
<name>A0AAW1QPA2_9CHLO</name>
<dbReference type="InterPro" id="IPR019734">
    <property type="entry name" value="TPR_rpt"/>
</dbReference>
<reference evidence="3 4" key="1">
    <citation type="journal article" date="2024" name="Nat. Commun.">
        <title>Phylogenomics reveals the evolutionary origins of lichenization in chlorophyte algae.</title>
        <authorList>
            <person name="Puginier C."/>
            <person name="Libourel C."/>
            <person name="Otte J."/>
            <person name="Skaloud P."/>
            <person name="Haon M."/>
            <person name="Grisel S."/>
            <person name="Petersen M."/>
            <person name="Berrin J.G."/>
            <person name="Delaux P.M."/>
            <person name="Dal Grande F."/>
            <person name="Keller J."/>
        </authorList>
    </citation>
    <scope>NUCLEOTIDE SEQUENCE [LARGE SCALE GENOMIC DNA]</scope>
    <source>
        <strain evidence="3 4">SAG 2043</strain>
    </source>
</reference>
<evidence type="ECO:0000313" key="4">
    <source>
        <dbReference type="Proteomes" id="UP001489004"/>
    </source>
</evidence>
<keyword evidence="1" id="KW-0802">TPR repeat</keyword>
<feature type="compositionally biased region" description="Polar residues" evidence="2">
    <location>
        <begin position="232"/>
        <end position="246"/>
    </location>
</feature>
<dbReference type="Gene3D" id="1.25.40.10">
    <property type="entry name" value="Tetratricopeptide repeat domain"/>
    <property type="match status" value="1"/>
</dbReference>
<dbReference type="EMBL" id="JALJOR010000002">
    <property type="protein sequence ID" value="KAK9823237.1"/>
    <property type="molecule type" value="Genomic_DNA"/>
</dbReference>
<feature type="compositionally biased region" description="Basic and acidic residues" evidence="2">
    <location>
        <begin position="328"/>
        <end position="356"/>
    </location>
</feature>
<dbReference type="SMART" id="SM00028">
    <property type="entry name" value="TPR"/>
    <property type="match status" value="2"/>
</dbReference>
<dbReference type="PANTHER" id="PTHR23184">
    <property type="entry name" value="TETRATRICOPEPTIDE REPEAT PROTEIN 14"/>
    <property type="match status" value="1"/>
</dbReference>
<dbReference type="Pfam" id="PF13414">
    <property type="entry name" value="TPR_11"/>
    <property type="match status" value="1"/>
</dbReference>
<feature type="repeat" description="TPR" evidence="1">
    <location>
        <begin position="136"/>
        <end position="169"/>
    </location>
</feature>
<evidence type="ECO:0000256" key="1">
    <source>
        <dbReference type="PROSITE-ProRule" id="PRU00339"/>
    </source>
</evidence>
<dbReference type="InterPro" id="IPR011990">
    <property type="entry name" value="TPR-like_helical_dom_sf"/>
</dbReference>
<evidence type="ECO:0000313" key="3">
    <source>
        <dbReference type="EMBL" id="KAK9823237.1"/>
    </source>
</evidence>
<organism evidence="3 4">
    <name type="scientific">[Myrmecia] bisecta</name>
    <dbReference type="NCBI Taxonomy" id="41462"/>
    <lineage>
        <taxon>Eukaryota</taxon>
        <taxon>Viridiplantae</taxon>
        <taxon>Chlorophyta</taxon>
        <taxon>core chlorophytes</taxon>
        <taxon>Trebouxiophyceae</taxon>
        <taxon>Trebouxiales</taxon>
        <taxon>Trebouxiaceae</taxon>
        <taxon>Myrmecia</taxon>
    </lineage>
</organism>
<dbReference type="PROSITE" id="PS50005">
    <property type="entry name" value="TPR"/>
    <property type="match status" value="1"/>
</dbReference>
<accession>A0AAW1QPA2</accession>
<sequence>MRKWTRTQQLCHTLRAAADLQAASASGSATGEVQSDYQQLLHSSRSFASPDAVEAMATAYSVLPSVEFMQGSVMSAPRSEADQAALAEVRQSLKRNIQAAWSQEAVRRGVALAKEGKLVAAHKCYQQALDLDRRNVDAWVARGAAHANSHAYQKAAQDFETALELEPRHANAAKYLAVTRQRMQAAGLTAAALEPASGRTQHLTPVAHPPHRLPARSLNAGGAVAPGSAPSRLQTQKPDQAASNHGLQAAAGKTALPSDRSPSGSGDSSSSSGQEDSDRSPRGAAGHAAAGAAMDLQKAMDIVPKHLEERQRKSKHKRKKRRRASAAGDERDTTKQQKRDKSDLDDRKSKRRYSEA</sequence>
<feature type="compositionally biased region" description="Low complexity" evidence="2">
    <location>
        <begin position="220"/>
        <end position="231"/>
    </location>
</feature>
<feature type="compositionally biased region" description="Basic residues" evidence="2">
    <location>
        <begin position="312"/>
        <end position="324"/>
    </location>
</feature>